<evidence type="ECO:0000313" key="3">
    <source>
        <dbReference type="Proteomes" id="UP001153069"/>
    </source>
</evidence>
<keyword evidence="3" id="KW-1185">Reference proteome</keyword>
<accession>A0A9N8E8E5</accession>
<feature type="region of interest" description="Disordered" evidence="1">
    <location>
        <begin position="56"/>
        <end position="86"/>
    </location>
</feature>
<proteinExistence type="predicted"/>
<dbReference type="EMBL" id="CAICTM010000782">
    <property type="protein sequence ID" value="CAB9516452.1"/>
    <property type="molecule type" value="Genomic_DNA"/>
</dbReference>
<comment type="caution">
    <text evidence="2">The sequence shown here is derived from an EMBL/GenBank/DDBJ whole genome shotgun (WGS) entry which is preliminary data.</text>
</comment>
<sequence length="396" mass="43971">MSTPSVWVQLYYDGKGEEGYPIKIRPIPEDVADLAKEVKVERPNALSHCDAADLSVYSPGTKPPFSQDNAVDPGDDVPPSTTSKNPLIVVAPQPQRDDHTDAFARIEKKLDDLASVDVPMSEATSHFASSLLEDLKVKITVLPPNTDPGEGQVQTYSWGDNEHEIDGQPGCKQILEKEILPLSVNDQEYALYDARSQSLRLQAGKRKSNGFSDLAVGPRISMDFAETTAKDIMLSYTDALVELKRAKSNLKLGQLLLQLVSLSEVSENRQGVLVLGTDCATKWRLLHFSDYNRIMVQPYKHGKKCIADFKTLMENCTMRKEANVPPEKLAIIHEDTGVENDIKMGEFGMEETSKDKAIARETKLRKLASALEYCYGETLEVPAWAKASESCRSYFV</sequence>
<reference evidence="2" key="1">
    <citation type="submission" date="2020-06" db="EMBL/GenBank/DDBJ databases">
        <authorList>
            <consortium name="Plant Systems Biology data submission"/>
        </authorList>
    </citation>
    <scope>NUCLEOTIDE SEQUENCE</scope>
    <source>
        <strain evidence="2">D6</strain>
    </source>
</reference>
<protein>
    <submittedName>
        <fullName evidence="2">Uncharacterized protein</fullName>
    </submittedName>
</protein>
<name>A0A9N8E8E5_9STRA</name>
<evidence type="ECO:0000256" key="1">
    <source>
        <dbReference type="SAM" id="MobiDB-lite"/>
    </source>
</evidence>
<gene>
    <name evidence="2" type="ORF">SEMRO_783_G201950.1</name>
</gene>
<dbReference type="Proteomes" id="UP001153069">
    <property type="component" value="Unassembled WGS sequence"/>
</dbReference>
<dbReference type="AlphaFoldDB" id="A0A9N8E8E5"/>
<organism evidence="2 3">
    <name type="scientific">Seminavis robusta</name>
    <dbReference type="NCBI Taxonomy" id="568900"/>
    <lineage>
        <taxon>Eukaryota</taxon>
        <taxon>Sar</taxon>
        <taxon>Stramenopiles</taxon>
        <taxon>Ochrophyta</taxon>
        <taxon>Bacillariophyta</taxon>
        <taxon>Bacillariophyceae</taxon>
        <taxon>Bacillariophycidae</taxon>
        <taxon>Naviculales</taxon>
        <taxon>Naviculaceae</taxon>
        <taxon>Seminavis</taxon>
    </lineage>
</organism>
<evidence type="ECO:0000313" key="2">
    <source>
        <dbReference type="EMBL" id="CAB9516452.1"/>
    </source>
</evidence>
<dbReference type="OrthoDB" id="54001at2759"/>